<evidence type="ECO:0000313" key="3">
    <source>
        <dbReference type="Proteomes" id="UP000298663"/>
    </source>
</evidence>
<accession>A0A4U5NZG1</accession>
<sequence length="296" mass="33709">MSSIAKGVLSFELDKKSNAIGQIDQFKWVAASHVPIGCTDFLEIRCEPIESSRTALWSCTAVGTLAVTSSTDIRKQSVYRLWSASFSNRRVVFTDQFASSDRAKAEMIVWNPNVDQIHIEITSSFYTDLADPGNLLIEDSSDATLLKIDGEEIWLPKKHLECYSPFFATLFRSDFREKSQGFCELKGPKLKEFIHFIGIVFSINDHIDDLSVEYLLWLGDLYQCRLVMKRCEEFLKTDKNLTSLKKLLLVDRFQLHSIVAEVAMNLTVDEIKTINVDSLFSTTVSHMLLQKCQQLI</sequence>
<gene>
    <name evidence="2" type="ORF">L596_013216</name>
</gene>
<dbReference type="OrthoDB" id="5877372at2759"/>
<organism evidence="2 3">
    <name type="scientific">Steinernema carpocapsae</name>
    <name type="common">Entomopathogenic nematode</name>
    <dbReference type="NCBI Taxonomy" id="34508"/>
    <lineage>
        <taxon>Eukaryota</taxon>
        <taxon>Metazoa</taxon>
        <taxon>Ecdysozoa</taxon>
        <taxon>Nematoda</taxon>
        <taxon>Chromadorea</taxon>
        <taxon>Rhabditida</taxon>
        <taxon>Tylenchina</taxon>
        <taxon>Panagrolaimomorpha</taxon>
        <taxon>Strongyloidoidea</taxon>
        <taxon>Steinernematidae</taxon>
        <taxon>Steinernema</taxon>
    </lineage>
</organism>
<dbReference type="AlphaFoldDB" id="A0A4U5NZG1"/>
<dbReference type="SMART" id="SM00225">
    <property type="entry name" value="BTB"/>
    <property type="match status" value="1"/>
</dbReference>
<dbReference type="STRING" id="34508.A0A4U5NZG1"/>
<keyword evidence="3" id="KW-1185">Reference proteome</keyword>
<evidence type="ECO:0000313" key="2">
    <source>
        <dbReference type="EMBL" id="TKR89057.1"/>
    </source>
</evidence>
<proteinExistence type="predicted"/>
<dbReference type="Gene3D" id="3.30.710.10">
    <property type="entry name" value="Potassium Channel Kv1.1, Chain A"/>
    <property type="match status" value="1"/>
</dbReference>
<dbReference type="InterPro" id="IPR011333">
    <property type="entry name" value="SKP1/BTB/POZ_sf"/>
</dbReference>
<dbReference type="PANTHER" id="PTHR22744">
    <property type="entry name" value="HELIX LOOP HELIX PROTEIN 21-RELATED"/>
    <property type="match status" value="1"/>
</dbReference>
<reference evidence="2 3" key="1">
    <citation type="journal article" date="2015" name="Genome Biol.">
        <title>Comparative genomics of Steinernema reveals deeply conserved gene regulatory networks.</title>
        <authorList>
            <person name="Dillman A.R."/>
            <person name="Macchietto M."/>
            <person name="Porter C.F."/>
            <person name="Rogers A."/>
            <person name="Williams B."/>
            <person name="Antoshechkin I."/>
            <person name="Lee M.M."/>
            <person name="Goodwin Z."/>
            <person name="Lu X."/>
            <person name="Lewis E.E."/>
            <person name="Goodrich-Blair H."/>
            <person name="Stock S.P."/>
            <person name="Adams B.J."/>
            <person name="Sternberg P.W."/>
            <person name="Mortazavi A."/>
        </authorList>
    </citation>
    <scope>NUCLEOTIDE SEQUENCE [LARGE SCALE GENOMIC DNA]</scope>
    <source>
        <strain evidence="2 3">ALL</strain>
    </source>
</reference>
<evidence type="ECO:0000259" key="1">
    <source>
        <dbReference type="SMART" id="SM00225"/>
    </source>
</evidence>
<dbReference type="Proteomes" id="UP000298663">
    <property type="component" value="Unassembled WGS sequence"/>
</dbReference>
<dbReference type="PANTHER" id="PTHR22744:SF14">
    <property type="entry name" value="BTB DOMAIN-CONTAINING PROTEIN-RELATED"/>
    <property type="match status" value="1"/>
</dbReference>
<feature type="domain" description="BTB" evidence="1">
    <location>
        <begin position="141"/>
        <end position="239"/>
    </location>
</feature>
<dbReference type="InterPro" id="IPR000210">
    <property type="entry name" value="BTB/POZ_dom"/>
</dbReference>
<dbReference type="Pfam" id="PF00651">
    <property type="entry name" value="BTB"/>
    <property type="match status" value="1"/>
</dbReference>
<name>A0A4U5NZG1_STECR</name>
<protein>
    <recommendedName>
        <fullName evidence="1">BTB domain-containing protein</fullName>
    </recommendedName>
</protein>
<reference evidence="2 3" key="2">
    <citation type="journal article" date="2019" name="G3 (Bethesda)">
        <title>Hybrid Assembly of the Genome of the Entomopathogenic Nematode Steinernema carpocapsae Identifies the X-Chromosome.</title>
        <authorList>
            <person name="Serra L."/>
            <person name="Macchietto M."/>
            <person name="Macias-Munoz A."/>
            <person name="McGill C.J."/>
            <person name="Rodriguez I.M."/>
            <person name="Rodriguez B."/>
            <person name="Murad R."/>
            <person name="Mortazavi A."/>
        </authorList>
    </citation>
    <scope>NUCLEOTIDE SEQUENCE [LARGE SCALE GENOMIC DNA]</scope>
    <source>
        <strain evidence="2 3">ALL</strain>
    </source>
</reference>
<dbReference type="EMBL" id="AZBU02000003">
    <property type="protein sequence ID" value="TKR89057.1"/>
    <property type="molecule type" value="Genomic_DNA"/>
</dbReference>
<dbReference type="SUPFAM" id="SSF54695">
    <property type="entry name" value="POZ domain"/>
    <property type="match status" value="1"/>
</dbReference>
<comment type="caution">
    <text evidence="2">The sequence shown here is derived from an EMBL/GenBank/DDBJ whole genome shotgun (WGS) entry which is preliminary data.</text>
</comment>